<dbReference type="eggNOG" id="COG1216">
    <property type="taxonomic scope" value="Bacteria"/>
</dbReference>
<name>H9UF64_SPIAZ</name>
<dbReference type="HOGENOM" id="CLU_025996_0_0_12"/>
<dbReference type="PANTHER" id="PTHR43685:SF2">
    <property type="entry name" value="GLYCOSYLTRANSFERASE 2-LIKE DOMAIN-CONTAINING PROTEIN"/>
    <property type="match status" value="1"/>
</dbReference>
<dbReference type="CDD" id="cd00761">
    <property type="entry name" value="Glyco_tranf_GTA_type"/>
    <property type="match status" value="1"/>
</dbReference>
<dbReference type="SUPFAM" id="SSF53448">
    <property type="entry name" value="Nucleotide-diphospho-sugar transferases"/>
    <property type="match status" value="1"/>
</dbReference>
<organism evidence="2 3">
    <name type="scientific">Spirochaeta africana (strain ATCC 700263 / DSM 8902 / Z-7692)</name>
    <dbReference type="NCBI Taxonomy" id="889378"/>
    <lineage>
        <taxon>Bacteria</taxon>
        <taxon>Pseudomonadati</taxon>
        <taxon>Spirochaetota</taxon>
        <taxon>Spirochaetia</taxon>
        <taxon>Spirochaetales</taxon>
        <taxon>Spirochaetaceae</taxon>
        <taxon>Spirochaeta</taxon>
    </lineage>
</organism>
<dbReference type="InterPro" id="IPR050834">
    <property type="entry name" value="Glycosyltransf_2"/>
</dbReference>
<dbReference type="PANTHER" id="PTHR43685">
    <property type="entry name" value="GLYCOSYLTRANSFERASE"/>
    <property type="match status" value="1"/>
</dbReference>
<feature type="domain" description="Glycosyltransferase 2-like" evidence="1">
    <location>
        <begin position="7"/>
        <end position="134"/>
    </location>
</feature>
<dbReference type="EMBL" id="CP003282">
    <property type="protein sequence ID" value="AFG36157.1"/>
    <property type="molecule type" value="Genomic_DNA"/>
</dbReference>
<dbReference type="OrthoDB" id="305760at2"/>
<dbReference type="Proteomes" id="UP000007383">
    <property type="component" value="Chromosome"/>
</dbReference>
<dbReference type="GO" id="GO:0016740">
    <property type="term" value="F:transferase activity"/>
    <property type="evidence" value="ECO:0007669"/>
    <property type="project" value="UniProtKB-KW"/>
</dbReference>
<proteinExistence type="predicted"/>
<keyword evidence="2" id="KW-0808">Transferase</keyword>
<gene>
    <name evidence="2" type="ordered locus">Spiaf_0048</name>
</gene>
<dbReference type="STRING" id="889378.Spiaf_0048"/>
<dbReference type="PATRIC" id="fig|889378.3.peg.51"/>
<keyword evidence="3" id="KW-1185">Reference proteome</keyword>
<evidence type="ECO:0000313" key="3">
    <source>
        <dbReference type="Proteomes" id="UP000007383"/>
    </source>
</evidence>
<dbReference type="KEGG" id="sfc:Spiaf_0048"/>
<evidence type="ECO:0000313" key="2">
    <source>
        <dbReference type="EMBL" id="AFG36157.1"/>
    </source>
</evidence>
<dbReference type="AlphaFoldDB" id="H9UF64"/>
<evidence type="ECO:0000259" key="1">
    <source>
        <dbReference type="Pfam" id="PF00535"/>
    </source>
</evidence>
<dbReference type="Pfam" id="PF00535">
    <property type="entry name" value="Glycos_transf_2"/>
    <property type="match status" value="1"/>
</dbReference>
<reference evidence="3" key="1">
    <citation type="journal article" date="2013" name="Stand. Genomic Sci.">
        <title>Complete genome sequence of the halophilic bacterium Spirochaeta africana type strain (Z-7692(T)) from the alkaline Lake Magadi in the East African Rift.</title>
        <authorList>
            <person name="Liolos K."/>
            <person name="Abt B."/>
            <person name="Scheuner C."/>
            <person name="Teshima H."/>
            <person name="Held B."/>
            <person name="Lapidus A."/>
            <person name="Nolan M."/>
            <person name="Lucas S."/>
            <person name="Deshpande S."/>
            <person name="Cheng J.F."/>
            <person name="Tapia R."/>
            <person name="Goodwin L.A."/>
            <person name="Pitluck S."/>
            <person name="Pagani I."/>
            <person name="Ivanova N."/>
            <person name="Mavromatis K."/>
            <person name="Mikhailova N."/>
            <person name="Huntemann M."/>
            <person name="Pati A."/>
            <person name="Chen A."/>
            <person name="Palaniappan K."/>
            <person name="Land M."/>
            <person name="Rohde M."/>
            <person name="Tindall B.J."/>
            <person name="Detter J.C."/>
            <person name="Goker M."/>
            <person name="Bristow J."/>
            <person name="Eisen J.A."/>
            <person name="Markowitz V."/>
            <person name="Hugenholtz P."/>
            <person name="Woyke T."/>
            <person name="Klenk H.P."/>
            <person name="Kyrpides N.C."/>
        </authorList>
    </citation>
    <scope>NUCLEOTIDE SEQUENCE</scope>
    <source>
        <strain evidence="3">ATCC 700263 / DSM 8902 / Z-7692</strain>
    </source>
</reference>
<accession>H9UF64</accession>
<dbReference type="RefSeq" id="WP_014454155.1">
    <property type="nucleotide sequence ID" value="NC_017098.1"/>
</dbReference>
<dbReference type="InterPro" id="IPR001173">
    <property type="entry name" value="Glyco_trans_2-like"/>
</dbReference>
<dbReference type="InterPro" id="IPR029044">
    <property type="entry name" value="Nucleotide-diphossugar_trans"/>
</dbReference>
<dbReference type="Gene3D" id="3.90.550.10">
    <property type="entry name" value="Spore Coat Polysaccharide Biosynthesis Protein SpsA, Chain A"/>
    <property type="match status" value="1"/>
</dbReference>
<protein>
    <submittedName>
        <fullName evidence="2">Glycosyl transferase</fullName>
    </submittedName>
</protein>
<sequence length="325" mass="36794">MSPVFFSVIIPLHNKAPYIAAAVTSVLRQTWQELELIIVDDASTDNSLEICKQFTDKRISIYQRNLPGPGGYAARNYGMQKAQGKWIAFLDADDQWMPDHLQKMVALAQAHPDAYFLGCGWMIAADNTEYPDPYSQCSRRDKNSCISLAAYLRLVIRECRPVHTSVACVRKDSPTCNNLFPANTGAKRGGDLYAWIKILSVHKWMAWSPHVGAKYQASIPGQVIKSAPSTTELMSRGKFRELTKGCSLFERIMVAKYMNHRLITGWLGNEKRGKNNYCLPVHLYWWAEPVYCLLTTAVSIAPARRTVQKRKLLKYLSGLFHGRCQ</sequence>